<reference evidence="14" key="1">
    <citation type="submission" date="2025-08" db="UniProtKB">
        <authorList>
            <consortium name="RefSeq"/>
        </authorList>
    </citation>
    <scope>IDENTIFICATION</scope>
</reference>
<dbReference type="GO" id="GO:0000387">
    <property type="term" value="P:spliceosomal snRNP assembly"/>
    <property type="evidence" value="ECO:0007669"/>
    <property type="project" value="TreeGrafter"/>
</dbReference>
<evidence type="ECO:0000313" key="14">
    <source>
        <dbReference type="RefSeq" id="XP_012689308.2"/>
    </source>
</evidence>
<dbReference type="InterPro" id="IPR047574">
    <property type="entry name" value="AD"/>
</dbReference>
<protein>
    <recommendedName>
        <fullName evidence="11">Gem-associated protein 6</fullName>
    </recommendedName>
</protein>
<dbReference type="PROSITE" id="PS52001">
    <property type="entry name" value="AD"/>
    <property type="match status" value="1"/>
</dbReference>
<keyword evidence="13" id="KW-1185">Reference proteome</keyword>
<evidence type="ECO:0000256" key="4">
    <source>
        <dbReference type="ARBA" id="ARBA00022553"/>
    </source>
</evidence>
<evidence type="ECO:0000256" key="5">
    <source>
        <dbReference type="ARBA" id="ARBA00022664"/>
    </source>
</evidence>
<evidence type="ECO:0000256" key="7">
    <source>
        <dbReference type="ARBA" id="ARBA00023242"/>
    </source>
</evidence>
<evidence type="ECO:0000256" key="9">
    <source>
        <dbReference type="ARBA" id="ARBA00059373"/>
    </source>
</evidence>
<evidence type="ECO:0000256" key="2">
    <source>
        <dbReference type="ARBA" id="ARBA00004642"/>
    </source>
</evidence>
<dbReference type="PANTHER" id="PTHR14710:SF2">
    <property type="entry name" value="GEM-ASSOCIATED PROTEIN 6"/>
    <property type="match status" value="1"/>
</dbReference>
<dbReference type="CDD" id="cd11676">
    <property type="entry name" value="Gemin6"/>
    <property type="match status" value="1"/>
</dbReference>
<evidence type="ECO:0000256" key="6">
    <source>
        <dbReference type="ARBA" id="ARBA00023187"/>
    </source>
</evidence>
<dbReference type="Pfam" id="PF06372">
    <property type="entry name" value="Gemin6"/>
    <property type="match status" value="1"/>
</dbReference>
<dbReference type="RefSeq" id="XP_012689308.2">
    <property type="nucleotide sequence ID" value="XM_012833854.2"/>
</dbReference>
<dbReference type="InterPro" id="IPR046857">
    <property type="entry name" value="Gemin6_Sm-like_dom"/>
</dbReference>
<dbReference type="GO" id="GO:0000245">
    <property type="term" value="P:spliceosomal complex assembly"/>
    <property type="evidence" value="ECO:0007669"/>
    <property type="project" value="InterPro"/>
</dbReference>
<keyword evidence="4" id="KW-0597">Phosphoprotein</keyword>
<dbReference type="CTD" id="79833"/>
<evidence type="ECO:0000256" key="8">
    <source>
        <dbReference type="ARBA" id="ARBA00034695"/>
    </source>
</evidence>
<dbReference type="Proteomes" id="UP000515152">
    <property type="component" value="Chromosome 26"/>
</dbReference>
<dbReference type="AlphaFoldDB" id="A0A6P3W3X9"/>
<dbReference type="FunFam" id="2.30.30.100:FF:000038">
    <property type="entry name" value="Gem-associated protein 6"/>
    <property type="match status" value="1"/>
</dbReference>
<evidence type="ECO:0000256" key="1">
    <source>
        <dbReference type="ARBA" id="ARBA00004496"/>
    </source>
</evidence>
<dbReference type="OrthoDB" id="77463at2759"/>
<evidence type="ECO:0000256" key="10">
    <source>
        <dbReference type="ARBA" id="ARBA00065613"/>
    </source>
</evidence>
<dbReference type="PANTHER" id="PTHR14710">
    <property type="entry name" value="GEM-ASSOCIATED PROTEIN 6"/>
    <property type="match status" value="1"/>
</dbReference>
<proteinExistence type="predicted"/>
<gene>
    <name evidence="14" type="primary">gemin6</name>
</gene>
<dbReference type="Gene3D" id="2.30.30.100">
    <property type="match status" value="1"/>
</dbReference>
<dbReference type="GO" id="GO:0032797">
    <property type="term" value="C:SMN complex"/>
    <property type="evidence" value="ECO:0007669"/>
    <property type="project" value="TreeGrafter"/>
</dbReference>
<keyword evidence="7" id="KW-0539">Nucleus</keyword>
<evidence type="ECO:0000256" key="11">
    <source>
        <dbReference type="ARBA" id="ARBA00067670"/>
    </source>
</evidence>
<accession>A0A6P3W3X9</accession>
<feature type="domain" description="AD" evidence="12">
    <location>
        <begin position="69"/>
        <end position="164"/>
    </location>
</feature>
<comment type="subcellular location">
    <subcellularLocation>
        <location evidence="1">Cytoplasm</location>
    </subcellularLocation>
    <subcellularLocation>
        <location evidence="8">Nucleus</location>
        <location evidence="8">Gem</location>
    </subcellularLocation>
    <subcellularLocation>
        <location evidence="2">Nucleus</location>
        <location evidence="2">Nucleoplasm</location>
    </subcellularLocation>
</comment>
<dbReference type="Pfam" id="PF20417">
    <property type="entry name" value="Gemin6_C"/>
    <property type="match status" value="1"/>
</dbReference>
<comment type="function">
    <text evidence="9">The SMN complex catalyzes the assembly of small nuclear ribonucleoproteins (snRNPs), the building blocks of the spliceosome, and thereby plays an important role in the splicing of cellular pre-mRNAs. Most spliceosomal snRNPs contain a common set of Sm proteins SNRPB, SNRPD1, SNRPD2, SNRPD3, SNRPE, SNRPF and SNRPG that assemble in a heptameric protein ring on the Sm site of the small nuclear RNA to form the core snRNP (Sm core). In the cytosol, the Sm proteins SNRPD1, SNRPD2, SNRPE, SNRPF and SNRPG are trapped in an inactive 6S pICln-Sm complex by the chaperone CLNS1A that controls the assembly of the core snRNP. To assemble core snRNPs, the SMN complex accepts the trapped 5Sm proteins from CLNS1A forming an intermediate. Binding of snRNA inside 5Sm triggers eviction of the SMN complex, thereby allowing binding of SNRPD3 and SNRPB to complete assembly of the core snRNP.</text>
</comment>
<keyword evidence="6" id="KW-0508">mRNA splicing</keyword>
<keyword evidence="3" id="KW-0963">Cytoplasm</keyword>
<organism evidence="13 14">
    <name type="scientific">Clupea harengus</name>
    <name type="common">Atlantic herring</name>
    <dbReference type="NCBI Taxonomy" id="7950"/>
    <lineage>
        <taxon>Eukaryota</taxon>
        <taxon>Metazoa</taxon>
        <taxon>Chordata</taxon>
        <taxon>Craniata</taxon>
        <taxon>Vertebrata</taxon>
        <taxon>Euteleostomi</taxon>
        <taxon>Actinopterygii</taxon>
        <taxon>Neopterygii</taxon>
        <taxon>Teleostei</taxon>
        <taxon>Clupei</taxon>
        <taxon>Clupeiformes</taxon>
        <taxon>Clupeoidei</taxon>
        <taxon>Clupeidae</taxon>
        <taxon>Clupea</taxon>
    </lineage>
</organism>
<evidence type="ECO:0000256" key="3">
    <source>
        <dbReference type="ARBA" id="ARBA00022490"/>
    </source>
</evidence>
<keyword evidence="5" id="KW-0507">mRNA processing</keyword>
<evidence type="ECO:0000259" key="12">
    <source>
        <dbReference type="PROSITE" id="PS52001"/>
    </source>
</evidence>
<dbReference type="GO" id="GO:0097504">
    <property type="term" value="C:Gemini of Cajal bodies"/>
    <property type="evidence" value="ECO:0007669"/>
    <property type="project" value="UniProtKB-SubCell"/>
</dbReference>
<dbReference type="KEGG" id="char:105905806"/>
<evidence type="ECO:0000313" key="13">
    <source>
        <dbReference type="Proteomes" id="UP000515152"/>
    </source>
</evidence>
<name>A0A6P3W3X9_CLUHA</name>
<dbReference type="GeneID" id="105905806"/>
<comment type="subunit">
    <text evidence="10">Part of the core SMN complex that contains SMN1, GEMIN2/SIP1, DDX20/GEMIN3, GEMIN4, GEMIN5, GEMIN6, GEMIN7, GEMIN8 and STRAP/UNRIP. Part of the SMN-Sm complex that contains SMN1, GEMIN2/SIP1, DDX20/GEMIN3, GEMIN4, GEMIN5, GEMIN6, GEMIN7, GEMIN8, STRAP/UNRIP and the Sm proteins SNRPB, SNRPD1, SNRPD2, SNRPD3, SNRPE, SNRPF and SNRPG. Interacts with GEMIN7; the interaction is direct. Interacts with GEMIN8; the interaction is direct. Interacts with SNRPB, SNRPD2, SNRPD3 and SNRPE; the interaction is direct.</text>
</comment>
<dbReference type="InterPro" id="IPR046856">
    <property type="entry name" value="Gemin6_C"/>
</dbReference>
<dbReference type="InterPro" id="IPR009422">
    <property type="entry name" value="Gemin6"/>
</dbReference>
<sequence length="164" mass="18487">MHGWCERKPPEWSTYLSKLVKVTAHSNQQYEGWVFTVDPVSASMVLVTLPEGDRAHVRVVLGHAVESVEVLQEENKGNTLRLASLFLAHGAEALSPEELKKRRQSLRQWIEKNHIPVKEEGEMLRVANVLTISSPYGVDDCSSSNEIILSRVQSLVQSNPEHKH</sequence>